<dbReference type="Pfam" id="PF00176">
    <property type="entry name" value="SNF2-rel_dom"/>
    <property type="match status" value="1"/>
</dbReference>
<gene>
    <name evidence="12" type="ORF">BCR41DRAFT_361087</name>
</gene>
<comment type="caution">
    <text evidence="12">The sequence shown here is derived from an EMBL/GenBank/DDBJ whole genome shotgun (WGS) entry which is preliminary data.</text>
</comment>
<dbReference type="OrthoDB" id="5330228at2759"/>
<evidence type="ECO:0000259" key="9">
    <source>
        <dbReference type="PROSITE" id="PS50089"/>
    </source>
</evidence>
<reference evidence="12 13" key="1">
    <citation type="submission" date="2016-07" db="EMBL/GenBank/DDBJ databases">
        <title>Pervasive Adenine N6-methylation of Active Genes in Fungi.</title>
        <authorList>
            <consortium name="DOE Joint Genome Institute"/>
            <person name="Mondo S.J."/>
            <person name="Dannebaum R.O."/>
            <person name="Kuo R.C."/>
            <person name="Labutti K."/>
            <person name="Haridas S."/>
            <person name="Kuo A."/>
            <person name="Salamov A."/>
            <person name="Ahrendt S.R."/>
            <person name="Lipzen A."/>
            <person name="Sullivan W."/>
            <person name="Andreopoulos W.B."/>
            <person name="Clum A."/>
            <person name="Lindquist E."/>
            <person name="Daum C."/>
            <person name="Ramamoorthy G.K."/>
            <person name="Gryganskyi A."/>
            <person name="Culley D."/>
            <person name="Magnuson J.K."/>
            <person name="James T.Y."/>
            <person name="O'Malley M.A."/>
            <person name="Stajich J.E."/>
            <person name="Spatafora J.W."/>
            <person name="Visel A."/>
            <person name="Grigoriev I.V."/>
        </authorList>
    </citation>
    <scope>NUCLEOTIDE SEQUENCE [LARGE SCALE GENOMIC DNA]</scope>
    <source>
        <strain evidence="12 13">NRRL 3116</strain>
    </source>
</reference>
<dbReference type="RefSeq" id="XP_021877493.1">
    <property type="nucleotide sequence ID" value="XM_022025453.1"/>
</dbReference>
<dbReference type="GO" id="GO:0061630">
    <property type="term" value="F:ubiquitin protein ligase activity"/>
    <property type="evidence" value="ECO:0007669"/>
    <property type="project" value="TreeGrafter"/>
</dbReference>
<evidence type="ECO:0000256" key="3">
    <source>
        <dbReference type="ARBA" id="ARBA00022771"/>
    </source>
</evidence>
<feature type="domain" description="Helicase C-terminal" evidence="11">
    <location>
        <begin position="1287"/>
        <end position="1422"/>
    </location>
</feature>
<dbReference type="CDD" id="cd18793">
    <property type="entry name" value="SF2_C_SNF"/>
    <property type="match status" value="1"/>
</dbReference>
<dbReference type="GeneID" id="33567297"/>
<keyword evidence="5" id="KW-0862">Zinc</keyword>
<evidence type="ECO:0000256" key="7">
    <source>
        <dbReference type="PROSITE-ProRule" id="PRU00175"/>
    </source>
</evidence>
<evidence type="ECO:0000313" key="13">
    <source>
        <dbReference type="Proteomes" id="UP000193648"/>
    </source>
</evidence>
<dbReference type="Pfam" id="PF00271">
    <property type="entry name" value="Helicase_C"/>
    <property type="match status" value="1"/>
</dbReference>
<dbReference type="InParanoid" id="A0A1Y2GCX3"/>
<keyword evidence="4" id="KW-0378">Hydrolase</keyword>
<dbReference type="GO" id="GO:0016787">
    <property type="term" value="F:hydrolase activity"/>
    <property type="evidence" value="ECO:0007669"/>
    <property type="project" value="UniProtKB-KW"/>
</dbReference>
<dbReference type="InterPro" id="IPR014001">
    <property type="entry name" value="Helicase_ATP-bd"/>
</dbReference>
<evidence type="ECO:0000313" key="12">
    <source>
        <dbReference type="EMBL" id="ORZ06330.1"/>
    </source>
</evidence>
<keyword evidence="13" id="KW-1185">Reference proteome</keyword>
<dbReference type="SMART" id="SM00487">
    <property type="entry name" value="DEXDc"/>
    <property type="match status" value="1"/>
</dbReference>
<dbReference type="PROSITE" id="PS51192">
    <property type="entry name" value="HELICASE_ATP_BIND_1"/>
    <property type="match status" value="1"/>
</dbReference>
<dbReference type="InterPro" id="IPR038718">
    <property type="entry name" value="SNF2-like_sf"/>
</dbReference>
<dbReference type="STRING" id="64571.A0A1Y2GCX3"/>
<evidence type="ECO:0000259" key="10">
    <source>
        <dbReference type="PROSITE" id="PS51192"/>
    </source>
</evidence>
<evidence type="ECO:0000256" key="1">
    <source>
        <dbReference type="ARBA" id="ARBA00022723"/>
    </source>
</evidence>
<dbReference type="SUPFAM" id="SSF52540">
    <property type="entry name" value="P-loop containing nucleoside triphosphate hydrolases"/>
    <property type="match status" value="2"/>
</dbReference>
<dbReference type="PROSITE" id="PS00518">
    <property type="entry name" value="ZF_RING_1"/>
    <property type="match status" value="1"/>
</dbReference>
<evidence type="ECO:0000256" key="6">
    <source>
        <dbReference type="ARBA" id="ARBA00022840"/>
    </source>
</evidence>
<keyword evidence="6" id="KW-0067">ATP-binding</keyword>
<dbReference type="EMBL" id="MCFF01000046">
    <property type="protein sequence ID" value="ORZ06330.1"/>
    <property type="molecule type" value="Genomic_DNA"/>
</dbReference>
<accession>A0A1Y2GCX3</accession>
<dbReference type="PANTHER" id="PTHR45865">
    <property type="entry name" value="E3 UBIQUITIN-PROTEIN LIGASE SHPRH FAMILY MEMBER"/>
    <property type="match status" value="1"/>
</dbReference>
<dbReference type="GO" id="GO:0005634">
    <property type="term" value="C:nucleus"/>
    <property type="evidence" value="ECO:0007669"/>
    <property type="project" value="TreeGrafter"/>
</dbReference>
<feature type="region of interest" description="Disordered" evidence="8">
    <location>
        <begin position="33"/>
        <end position="55"/>
    </location>
</feature>
<dbReference type="InterPro" id="IPR059033">
    <property type="entry name" value="C144_05_dom"/>
</dbReference>
<dbReference type="GO" id="GO:0008270">
    <property type="term" value="F:zinc ion binding"/>
    <property type="evidence" value="ECO:0007669"/>
    <property type="project" value="UniProtKB-KW"/>
</dbReference>
<dbReference type="SMART" id="SM00184">
    <property type="entry name" value="RING"/>
    <property type="match status" value="1"/>
</dbReference>
<dbReference type="InterPro" id="IPR017907">
    <property type="entry name" value="Znf_RING_CS"/>
</dbReference>
<dbReference type="InterPro" id="IPR013083">
    <property type="entry name" value="Znf_RING/FYVE/PHD"/>
</dbReference>
<evidence type="ECO:0000256" key="2">
    <source>
        <dbReference type="ARBA" id="ARBA00022741"/>
    </source>
</evidence>
<dbReference type="Pfam" id="PF26021">
    <property type="entry name" value="Ferritin_C144_05"/>
    <property type="match status" value="1"/>
</dbReference>
<evidence type="ECO:0000256" key="8">
    <source>
        <dbReference type="SAM" id="MobiDB-lite"/>
    </source>
</evidence>
<dbReference type="PROSITE" id="PS51194">
    <property type="entry name" value="HELICASE_CTER"/>
    <property type="match status" value="1"/>
</dbReference>
<keyword evidence="1" id="KW-0479">Metal-binding</keyword>
<dbReference type="GO" id="GO:0000209">
    <property type="term" value="P:protein polyubiquitination"/>
    <property type="evidence" value="ECO:0007669"/>
    <property type="project" value="TreeGrafter"/>
</dbReference>
<proteinExistence type="predicted"/>
<sequence>MSSYINSPLEWTWFSQVFATHCLQCSSNHTSKINSSRRRKTNDDEDINDFSSPPSKIRQLENDIVIAVAGTRRMSLDKQYQVRLPIPQQNCAANLAKQPVDSWILARRWYEPLGVLLEPDLPCGHVVDLQSIPTLSVSYRDGVVNVMLDDDILAMRGDDQQDLTWAELTSRILPRSTSVFSATSIFQSLNQVQVEATIVYGNSSTRHLSFKFDVLLHQNLCCESLVCAAPINTAMQDLVHFLFPPPASPSLPFTSDPIKDLYAHLKPDFTPEPPSSIQPELLNPQLLPFQKRSVAWCLERECYTIKAAGQVEYREPSAEEKLPLSWECIPIPDSRKMYINRPYGLMCLADSDLVSKAPGPRGGILAEEMGLGKTVEMLALILLNRRKLMMPVDPNTTPEEKVGSVLGNIPSTMHLDDSFSVPSDSDIPSEPALIKSAATLIITPQSILHQWESEIEFHAPSLKVFIYTEIAHKQITPTELAKYDIVLTTYSVLSKEVNYTNQYDRPRRYERLYRPRTSPFISIEWWRVCLDEAQMIEGGAVSQATAMALKIPRVMSWAISGTPIRRHVEDLRSLLVFLKEEPLASNKRLWALITNRNFRSTFISSYRRIMHRYAKRDVVKELSLPPQTRLVYGIQFTEIERTNYIEKWEQCLMECDIEGASENSAEAEKLQSWFMRLRQICCHPQIGSRNKDSLGRTNLKTIDEVLDVMIQQNNAQLYMKERALFATKLKRAILSASLNKDVTEMELFTQLEAEANRQVEVWKLKYEEQVTKNQERKSALMNGKGKGLKRESEEIEAEEIFLDILDKAKSSAGDAFGTAIIRHRDWQELYHKVLFFIAGFYHELEIETKETEYYERAEDVRQRILGLQEQSFNKRKTSVMTGVESIPLDASWEVAASEFTGGIIMRRFLEQLELVTTKLNQQLRILIQWRNDLVSRLTQPLMQDGEEGEQYQHSIDLQHTLESYLHHYERMLFLRRDLLLGSQEVMAHHVKAIEKQREHVEMAKRRDNRVRLFKRKSGTNEEPKKDEDLDMRLGNEMNALITPDLVLTLRSVRANIKSVASDITRPQIEREMAEIEDLRLKNEESRQIKLVLNLEREITEFRALTALRTAYYRQLQTISDSVRDLEPSDLETDIADCLDEEKELQTDIIRVISKQRYLDHLAHMNKKERHTESQRLCLICRSEYSLGLITECGHVFCEYCLVEWTKNHFKCPSCNSQISRRKLARVTMNGATPIDVNLDIEAEANASEGSNPNSLHENLPRASQLQIVPDAIRHLSVEDGYGSKIDSIVRHIAYLVREDPGTKCLVFSQWKNLLDIIGESLDRNRIGYVRLDGPSMKTAVKQFKESMDNHVFMLHAKSQSAGLTLLSATHVFICEPLVNPVLQAQAVSRVHRIGQLKESRFHALTYLSTNMLARQEHLHLIN</sequence>
<dbReference type="FunCoup" id="A0A1Y2GCX3">
    <property type="interactions" value="452"/>
</dbReference>
<dbReference type="InterPro" id="IPR049730">
    <property type="entry name" value="SNF2/RAD54-like_C"/>
</dbReference>
<dbReference type="Gene3D" id="3.40.50.10810">
    <property type="entry name" value="Tandem AAA-ATPase domain"/>
    <property type="match status" value="1"/>
</dbReference>
<dbReference type="PANTHER" id="PTHR45865:SF1">
    <property type="entry name" value="E3 UBIQUITIN-PROTEIN LIGASE SHPRH"/>
    <property type="match status" value="1"/>
</dbReference>
<dbReference type="Pfam" id="PF13920">
    <property type="entry name" value="zf-C3HC4_3"/>
    <property type="match status" value="1"/>
</dbReference>
<name>A0A1Y2GCX3_9FUNG</name>
<organism evidence="12 13">
    <name type="scientific">Lobosporangium transversale</name>
    <dbReference type="NCBI Taxonomy" id="64571"/>
    <lineage>
        <taxon>Eukaryota</taxon>
        <taxon>Fungi</taxon>
        <taxon>Fungi incertae sedis</taxon>
        <taxon>Mucoromycota</taxon>
        <taxon>Mortierellomycotina</taxon>
        <taxon>Mortierellomycetes</taxon>
        <taxon>Mortierellales</taxon>
        <taxon>Mortierellaceae</taxon>
        <taxon>Lobosporangium</taxon>
    </lineage>
</organism>
<feature type="domain" description="RING-type" evidence="9">
    <location>
        <begin position="1177"/>
        <end position="1215"/>
    </location>
</feature>
<dbReference type="InterPro" id="IPR001650">
    <property type="entry name" value="Helicase_C-like"/>
</dbReference>
<keyword evidence="3 7" id="KW-0863">Zinc-finger</keyword>
<dbReference type="InterPro" id="IPR000330">
    <property type="entry name" value="SNF2_N"/>
</dbReference>
<dbReference type="InterPro" id="IPR052583">
    <property type="entry name" value="ATP-helicase/E3_Ub-Ligase"/>
</dbReference>
<dbReference type="GO" id="GO:0005524">
    <property type="term" value="F:ATP binding"/>
    <property type="evidence" value="ECO:0007669"/>
    <property type="project" value="InterPro"/>
</dbReference>
<keyword evidence="2" id="KW-0547">Nucleotide-binding</keyword>
<dbReference type="Gene3D" id="3.40.50.300">
    <property type="entry name" value="P-loop containing nucleotide triphosphate hydrolases"/>
    <property type="match status" value="1"/>
</dbReference>
<protein>
    <submittedName>
        <fullName evidence="12">SNF2 family N-terminal domain-domain-containing protein</fullName>
    </submittedName>
</protein>
<evidence type="ECO:0000259" key="11">
    <source>
        <dbReference type="PROSITE" id="PS51194"/>
    </source>
</evidence>
<dbReference type="InterPro" id="IPR001841">
    <property type="entry name" value="Znf_RING"/>
</dbReference>
<dbReference type="InterPro" id="IPR027417">
    <property type="entry name" value="P-loop_NTPase"/>
</dbReference>
<dbReference type="Proteomes" id="UP000193648">
    <property type="component" value="Unassembled WGS sequence"/>
</dbReference>
<feature type="domain" description="Helicase ATP-binding" evidence="10">
    <location>
        <begin position="354"/>
        <end position="581"/>
    </location>
</feature>
<evidence type="ECO:0000256" key="4">
    <source>
        <dbReference type="ARBA" id="ARBA00022801"/>
    </source>
</evidence>
<dbReference type="PROSITE" id="PS50089">
    <property type="entry name" value="ZF_RING_2"/>
    <property type="match status" value="1"/>
</dbReference>
<dbReference type="GO" id="GO:0006974">
    <property type="term" value="P:DNA damage response"/>
    <property type="evidence" value="ECO:0007669"/>
    <property type="project" value="TreeGrafter"/>
</dbReference>
<dbReference type="CDD" id="cd16449">
    <property type="entry name" value="RING-HC"/>
    <property type="match status" value="1"/>
</dbReference>
<dbReference type="Gene3D" id="3.30.40.10">
    <property type="entry name" value="Zinc/RING finger domain, C3HC4 (zinc finger)"/>
    <property type="match status" value="1"/>
</dbReference>
<dbReference type="CDD" id="cd18070">
    <property type="entry name" value="DEXQc_SHPRH"/>
    <property type="match status" value="1"/>
</dbReference>
<evidence type="ECO:0000256" key="5">
    <source>
        <dbReference type="ARBA" id="ARBA00022833"/>
    </source>
</evidence>
<dbReference type="SUPFAM" id="SSF57850">
    <property type="entry name" value="RING/U-box"/>
    <property type="match status" value="1"/>
</dbReference>